<gene>
    <name evidence="1" type="ORF">NCTC7688_00561</name>
</gene>
<dbReference type="EMBL" id="UHED01000001">
    <property type="protein sequence ID" value="SUM82065.1"/>
    <property type="molecule type" value="Genomic_DNA"/>
</dbReference>
<dbReference type="AlphaFoldDB" id="A0A380HKC5"/>
<protein>
    <submittedName>
        <fullName evidence="1">Uncharacterized protein</fullName>
    </submittedName>
</protein>
<dbReference type="RefSeq" id="WP_115340464.1">
    <property type="nucleotide sequence ID" value="NZ_UHED01000001.1"/>
</dbReference>
<proteinExistence type="predicted"/>
<name>A0A380HKC5_STASA</name>
<sequence>MIESLTQYKPHYKKLICVDSDGCAIDSMTIKHERAFGPALVNEWQLDTYSEKILNHWNAFNLYEITRGINRFKGLEKMLGELVSEGIEIEGYKYIKHWVTTTDSFSNPRLEQAITASPNQIGLRKALSWSHMVSSRIKSLPSTGPFNYVLDTLKHAATFADIAIVSSANLSAVQHEWKTYHLTPYLNGMFAQEAGTKEHCLDILIFACCSSSLQRRSLGRCSIYGPIM</sequence>
<reference evidence="1 2" key="1">
    <citation type="submission" date="2018-06" db="EMBL/GenBank/DDBJ databases">
        <authorList>
            <consortium name="Pathogen Informatics"/>
            <person name="Doyle S."/>
        </authorList>
    </citation>
    <scope>NUCLEOTIDE SEQUENCE [LARGE SCALE GENOMIC DNA]</scope>
    <source>
        <strain evidence="1 2">NCTC7688</strain>
    </source>
</reference>
<evidence type="ECO:0000313" key="2">
    <source>
        <dbReference type="Proteomes" id="UP000254707"/>
    </source>
</evidence>
<dbReference type="Proteomes" id="UP000254707">
    <property type="component" value="Unassembled WGS sequence"/>
</dbReference>
<accession>A0A380HKC5</accession>
<organism evidence="1 2">
    <name type="scientific">Staphylococcus saprophyticus</name>
    <dbReference type="NCBI Taxonomy" id="29385"/>
    <lineage>
        <taxon>Bacteria</taxon>
        <taxon>Bacillati</taxon>
        <taxon>Bacillota</taxon>
        <taxon>Bacilli</taxon>
        <taxon>Bacillales</taxon>
        <taxon>Staphylococcaceae</taxon>
        <taxon>Staphylococcus</taxon>
    </lineage>
</organism>
<evidence type="ECO:0000313" key="1">
    <source>
        <dbReference type="EMBL" id="SUM82065.1"/>
    </source>
</evidence>